<evidence type="ECO:0000313" key="6">
    <source>
        <dbReference type="Proteomes" id="UP000182510"/>
    </source>
</evidence>
<dbReference type="PANTHER" id="PTHR44688">
    <property type="entry name" value="DNA-BINDING TRANSCRIPTIONAL ACTIVATOR DEVR_DOSR"/>
    <property type="match status" value="1"/>
</dbReference>
<keyword evidence="3" id="KW-0804">Transcription</keyword>
<sequence length="267" mass="30930">MQDQINRISDFWRKEYSAQIDEYDAFEVSEQFKQIASFFTPGLSYYYILNLHNLEIDFISEDYRNLLDVPREEVTMEKLLTTVVKEDLGNVENKEKVMQDFFSRYLTKEEKLKYKALYSYQLRDPKKRKHRMLIQATPLSLSQNGSIKHMLCIHSDISHYNINVSPYISFIDLKGEKSFINVDSSDGVFDPSLSNPEVENKFLNLTDREREIIKLLSKGKSTSGIADTLNISVHTVKTHRKNILQKSGCANTAELIAEFIIGGILNH</sequence>
<dbReference type="GO" id="GO:0003677">
    <property type="term" value="F:DNA binding"/>
    <property type="evidence" value="ECO:0007669"/>
    <property type="project" value="UniProtKB-KW"/>
</dbReference>
<dbReference type="Gene3D" id="3.30.450.20">
    <property type="entry name" value="PAS domain"/>
    <property type="match status" value="1"/>
</dbReference>
<evidence type="ECO:0000256" key="1">
    <source>
        <dbReference type="ARBA" id="ARBA00023015"/>
    </source>
</evidence>
<dbReference type="CDD" id="cd06170">
    <property type="entry name" value="LuxR_C_like"/>
    <property type="match status" value="1"/>
</dbReference>
<dbReference type="RefSeq" id="WP_072553719.1">
    <property type="nucleotide sequence ID" value="NZ_CP018153.1"/>
</dbReference>
<dbReference type="STRING" id="1913577.LPB144_11705"/>
<name>A0A1L3J7D0_9FLAO</name>
<evidence type="ECO:0000313" key="5">
    <source>
        <dbReference type="EMBL" id="APG61029.1"/>
    </source>
</evidence>
<organism evidence="5 6">
    <name type="scientific">Christiangramia salexigens</name>
    <dbReference type="NCBI Taxonomy" id="1913577"/>
    <lineage>
        <taxon>Bacteria</taxon>
        <taxon>Pseudomonadati</taxon>
        <taxon>Bacteroidota</taxon>
        <taxon>Flavobacteriia</taxon>
        <taxon>Flavobacteriales</taxon>
        <taxon>Flavobacteriaceae</taxon>
        <taxon>Christiangramia</taxon>
    </lineage>
</organism>
<protein>
    <recommendedName>
        <fullName evidence="4">HTH luxR-type domain-containing protein</fullName>
    </recommendedName>
</protein>
<dbReference type="KEGG" id="grl:LPB144_11705"/>
<keyword evidence="2" id="KW-0238">DNA-binding</keyword>
<evidence type="ECO:0000259" key="4">
    <source>
        <dbReference type="PROSITE" id="PS50043"/>
    </source>
</evidence>
<reference evidence="5 6" key="1">
    <citation type="submission" date="2016-11" db="EMBL/GenBank/DDBJ databases">
        <title>Gramella sp. LPB0144 isolated from marine environment.</title>
        <authorList>
            <person name="Kim E."/>
            <person name="Yi H."/>
        </authorList>
    </citation>
    <scope>NUCLEOTIDE SEQUENCE [LARGE SCALE GENOMIC DNA]</scope>
    <source>
        <strain evidence="5 6">LPB0144</strain>
    </source>
</reference>
<dbReference type="PRINTS" id="PR00038">
    <property type="entry name" value="HTHLUXR"/>
</dbReference>
<evidence type="ECO:0000256" key="2">
    <source>
        <dbReference type="ARBA" id="ARBA00023125"/>
    </source>
</evidence>
<dbReference type="InterPro" id="IPR000792">
    <property type="entry name" value="Tscrpt_reg_LuxR_C"/>
</dbReference>
<keyword evidence="6" id="KW-1185">Reference proteome</keyword>
<dbReference type="PANTHER" id="PTHR44688:SF16">
    <property type="entry name" value="DNA-BINDING TRANSCRIPTIONAL ACTIVATOR DEVR_DOSR"/>
    <property type="match status" value="1"/>
</dbReference>
<evidence type="ECO:0000256" key="3">
    <source>
        <dbReference type="ARBA" id="ARBA00023163"/>
    </source>
</evidence>
<dbReference type="AlphaFoldDB" id="A0A1L3J7D0"/>
<dbReference type="OrthoDB" id="965844at2"/>
<keyword evidence="1" id="KW-0805">Transcription regulation</keyword>
<dbReference type="InterPro" id="IPR036388">
    <property type="entry name" value="WH-like_DNA-bd_sf"/>
</dbReference>
<accession>A0A1L3J7D0</accession>
<gene>
    <name evidence="5" type="ORF">LPB144_11705</name>
</gene>
<dbReference type="InterPro" id="IPR016032">
    <property type="entry name" value="Sig_transdc_resp-reg_C-effctor"/>
</dbReference>
<dbReference type="SUPFAM" id="SSF46894">
    <property type="entry name" value="C-terminal effector domain of the bipartite response regulators"/>
    <property type="match status" value="1"/>
</dbReference>
<dbReference type="EMBL" id="CP018153">
    <property type="protein sequence ID" value="APG61029.1"/>
    <property type="molecule type" value="Genomic_DNA"/>
</dbReference>
<dbReference type="Proteomes" id="UP000182510">
    <property type="component" value="Chromosome"/>
</dbReference>
<dbReference type="PROSITE" id="PS00622">
    <property type="entry name" value="HTH_LUXR_1"/>
    <property type="match status" value="1"/>
</dbReference>
<feature type="domain" description="HTH luxR-type" evidence="4">
    <location>
        <begin position="198"/>
        <end position="263"/>
    </location>
</feature>
<dbReference type="PROSITE" id="PS50043">
    <property type="entry name" value="HTH_LUXR_2"/>
    <property type="match status" value="1"/>
</dbReference>
<dbReference type="SMART" id="SM00421">
    <property type="entry name" value="HTH_LUXR"/>
    <property type="match status" value="1"/>
</dbReference>
<dbReference type="Pfam" id="PF00196">
    <property type="entry name" value="GerE"/>
    <property type="match status" value="1"/>
</dbReference>
<proteinExistence type="predicted"/>
<dbReference type="GO" id="GO:0006355">
    <property type="term" value="P:regulation of DNA-templated transcription"/>
    <property type="evidence" value="ECO:0007669"/>
    <property type="project" value="InterPro"/>
</dbReference>
<dbReference type="Gene3D" id="1.10.10.10">
    <property type="entry name" value="Winged helix-like DNA-binding domain superfamily/Winged helix DNA-binding domain"/>
    <property type="match status" value="1"/>
</dbReference>